<sequence length="522" mass="58469">MNFFKRALASVTRRKGKSIILFAVVFILGNVIAGAISIQQATKSVEKNIKSQLGGTASVGYDQKEMDKFWSENPESTTGPKTKNITKKDIETIGNLSYVKYYDYSVQSGYMTSKFKNYQPKSDGDNSFSIGDPNSKYNNYFDVKGVHFEELLDVQEKKIEIVDGRAFTKDEIRDGKAVAVISKQVADANSLKVGDKLVLDAGQENYMTSQEPSDGEGDETTTPTEYFTQDIVYEVVGLFSPLKKEESKDKKKDPYGQDQWLEMQTYNRIYAPNDYVVKANKDFQKGLVEKFPDMKEQYGDYTEKEMDELFESVTPYFVLKSPEDAEAFRSEVTPLLPDKYSKLILSTDQYDSIAAPVKNMSKIATYVIYVSVGATLLIISLVVLLFMRDRKHELGIYLSLGETRSKVIGQIVVEVVVIAFVAITLSVFTGNFLAKGVSGSLIETQMKAKEEEDISGMNYDYQLEELTAGNSVDGSDVTDSYKVSLSLGYIIIFYVVGIGTVLLSTIVPLIYILRLNPKKIMM</sequence>
<reference evidence="9" key="1">
    <citation type="submission" date="2020-12" db="EMBL/GenBank/DDBJ databases">
        <title>Vagococcus allomyrinae sp. nov. and Enterococcus lavae sp. nov., isolated from the larvae of Allomyrina dichotoma.</title>
        <authorList>
            <person name="Lee S.D."/>
        </authorList>
    </citation>
    <scope>NUCLEOTIDE SEQUENCE</scope>
    <source>
        <strain evidence="9">BWB3-3</strain>
    </source>
</reference>
<dbReference type="PANTHER" id="PTHR30572:SF9">
    <property type="entry name" value="ABC TRANSPORTER PERMEASE PROTEIN"/>
    <property type="match status" value="1"/>
</dbReference>
<dbReference type="Pfam" id="PF12704">
    <property type="entry name" value="MacB_PCD"/>
    <property type="match status" value="1"/>
</dbReference>
<dbReference type="GO" id="GO:0005886">
    <property type="term" value="C:plasma membrane"/>
    <property type="evidence" value="ECO:0007669"/>
    <property type="project" value="UniProtKB-SubCell"/>
</dbReference>
<keyword evidence="3 6" id="KW-0812">Transmembrane</keyword>
<proteinExistence type="predicted"/>
<keyword evidence="10" id="KW-1185">Reference proteome</keyword>
<keyword evidence="2" id="KW-1003">Cell membrane</keyword>
<evidence type="ECO:0000256" key="2">
    <source>
        <dbReference type="ARBA" id="ARBA00022475"/>
    </source>
</evidence>
<feature type="transmembrane region" description="Helical" evidence="6">
    <location>
        <begin position="366"/>
        <end position="386"/>
    </location>
</feature>
<feature type="domain" description="MacB-like periplasmic core" evidence="8">
    <location>
        <begin position="22"/>
        <end position="273"/>
    </location>
</feature>
<evidence type="ECO:0000256" key="6">
    <source>
        <dbReference type="SAM" id="Phobius"/>
    </source>
</evidence>
<evidence type="ECO:0000313" key="10">
    <source>
        <dbReference type="Proteomes" id="UP000674938"/>
    </source>
</evidence>
<dbReference type="InterPro" id="IPR025857">
    <property type="entry name" value="MacB_PCD"/>
</dbReference>
<feature type="transmembrane region" description="Helical" evidence="6">
    <location>
        <begin position="407"/>
        <end position="428"/>
    </location>
</feature>
<gene>
    <name evidence="9" type="ORF">I6N95_24225</name>
</gene>
<accession>A0A940PA52</accession>
<comment type="caution">
    <text evidence="9">The sequence shown here is derived from an EMBL/GenBank/DDBJ whole genome shotgun (WGS) entry which is preliminary data.</text>
</comment>
<dbReference type="GO" id="GO:0022857">
    <property type="term" value="F:transmembrane transporter activity"/>
    <property type="evidence" value="ECO:0007669"/>
    <property type="project" value="TreeGrafter"/>
</dbReference>
<evidence type="ECO:0000313" key="9">
    <source>
        <dbReference type="EMBL" id="MBP1044122.1"/>
    </source>
</evidence>
<evidence type="ECO:0000256" key="5">
    <source>
        <dbReference type="ARBA" id="ARBA00023136"/>
    </source>
</evidence>
<dbReference type="InterPro" id="IPR050250">
    <property type="entry name" value="Macrolide_Exporter_MacB"/>
</dbReference>
<dbReference type="RefSeq" id="WP_209532323.1">
    <property type="nucleotide sequence ID" value="NZ_JAEEGA010000022.1"/>
</dbReference>
<evidence type="ECO:0000256" key="1">
    <source>
        <dbReference type="ARBA" id="ARBA00004651"/>
    </source>
</evidence>
<evidence type="ECO:0000256" key="3">
    <source>
        <dbReference type="ARBA" id="ARBA00022692"/>
    </source>
</evidence>
<dbReference type="PANTHER" id="PTHR30572">
    <property type="entry name" value="MEMBRANE COMPONENT OF TRANSPORTER-RELATED"/>
    <property type="match status" value="1"/>
</dbReference>
<evidence type="ECO:0000259" key="7">
    <source>
        <dbReference type="Pfam" id="PF02687"/>
    </source>
</evidence>
<evidence type="ECO:0000259" key="8">
    <source>
        <dbReference type="Pfam" id="PF12704"/>
    </source>
</evidence>
<protein>
    <submittedName>
        <fullName evidence="9">ABC transporter permease</fullName>
    </submittedName>
</protein>
<dbReference type="Pfam" id="PF02687">
    <property type="entry name" value="FtsX"/>
    <property type="match status" value="1"/>
</dbReference>
<dbReference type="AlphaFoldDB" id="A0A940PA52"/>
<evidence type="ECO:0000256" key="4">
    <source>
        <dbReference type="ARBA" id="ARBA00022989"/>
    </source>
</evidence>
<name>A0A940PA52_9ENTE</name>
<dbReference type="EMBL" id="JAEEGA010000022">
    <property type="protein sequence ID" value="MBP1044122.1"/>
    <property type="molecule type" value="Genomic_DNA"/>
</dbReference>
<organism evidence="9 10">
    <name type="scientific">Vagococcus allomyrinae</name>
    <dbReference type="NCBI Taxonomy" id="2794353"/>
    <lineage>
        <taxon>Bacteria</taxon>
        <taxon>Bacillati</taxon>
        <taxon>Bacillota</taxon>
        <taxon>Bacilli</taxon>
        <taxon>Lactobacillales</taxon>
        <taxon>Enterococcaceae</taxon>
        <taxon>Vagococcus</taxon>
    </lineage>
</organism>
<keyword evidence="4 6" id="KW-1133">Transmembrane helix</keyword>
<feature type="transmembrane region" description="Helical" evidence="6">
    <location>
        <begin position="487"/>
        <end position="513"/>
    </location>
</feature>
<keyword evidence="5 6" id="KW-0472">Membrane</keyword>
<comment type="subcellular location">
    <subcellularLocation>
        <location evidence="1">Cell membrane</location>
        <topology evidence="1">Multi-pass membrane protein</topology>
    </subcellularLocation>
</comment>
<dbReference type="InterPro" id="IPR003838">
    <property type="entry name" value="ABC3_permease_C"/>
</dbReference>
<dbReference type="Proteomes" id="UP000674938">
    <property type="component" value="Unassembled WGS sequence"/>
</dbReference>
<feature type="domain" description="ABC3 transporter permease C-terminal" evidence="7">
    <location>
        <begin position="368"/>
        <end position="517"/>
    </location>
</feature>